<dbReference type="Gene3D" id="3.90.650.10">
    <property type="entry name" value="PurM-like C-terminal domain"/>
    <property type="match status" value="1"/>
</dbReference>
<name>B1I654_DESAP</name>
<dbReference type="Proteomes" id="UP000008544">
    <property type="component" value="Chromosome"/>
</dbReference>
<evidence type="ECO:0000313" key="12">
    <source>
        <dbReference type="EMBL" id="ACA60478.1"/>
    </source>
</evidence>
<sequence length="319" mass="33479">MLRCLPPLVDPRILAGREDDAAVYRVGPDLALIQTVDYITPVVDDPYTFGQVAAANALSDIYAMGGRPVFALNIVGFPNQSIPLGILEDILRGGADKAAEAGVSIAGGHSITDHAPKYGLCVTGFAHPERLVFRSGARAGDVLVLTKPLGTGVIATGIDRRLVDAGLETLAVRYMTALNREAAEVMLRIGVHACTDVTGFGLLGHLWEMAAASGVGVEVEASRVPVIPGALELARAGAVAGGAHGNYRYARERYRWEPSLSEEMRLVLCDPQTSGGLLMAVAPDKLDALLAALRGAAGAEESAVIGRLVRDPSSFNVFS</sequence>
<evidence type="ECO:0000256" key="6">
    <source>
        <dbReference type="ARBA" id="ARBA00022840"/>
    </source>
</evidence>
<dbReference type="InterPro" id="IPR016188">
    <property type="entry name" value="PurM-like_N"/>
</dbReference>
<dbReference type="HOGENOM" id="CLU_032859_0_1_9"/>
<reference evidence="12 13" key="2">
    <citation type="journal article" date="2008" name="Science">
        <title>Environmental genomics reveals a single-species ecosystem deep within Earth.</title>
        <authorList>
            <person name="Chivian D."/>
            <person name="Brodie E.L."/>
            <person name="Alm E.J."/>
            <person name="Culley D.E."/>
            <person name="Dehal P.S."/>
            <person name="Desantis T.Z."/>
            <person name="Gihring T.M."/>
            <person name="Lapidus A."/>
            <person name="Lin L.H."/>
            <person name="Lowry S.R."/>
            <person name="Moser D.P."/>
            <person name="Richardson P.M."/>
            <person name="Southam G."/>
            <person name="Wanger G."/>
            <person name="Pratt L.M."/>
            <person name="Andersen G.L."/>
            <person name="Hazen T.C."/>
            <person name="Brockman F.J."/>
            <person name="Arkin A.P."/>
            <person name="Onstott T.C."/>
        </authorList>
    </citation>
    <scope>NUCLEOTIDE SEQUENCE [LARGE SCALE GENOMIC DNA]</scope>
    <source>
        <strain evidence="12 13">MP104C</strain>
    </source>
</reference>
<comment type="similarity">
    <text evidence="1 9">Belongs to the selenophosphate synthase 1 family. Class I subfamily.</text>
</comment>
<dbReference type="Pfam" id="PF02769">
    <property type="entry name" value="AIRS_C"/>
    <property type="match status" value="1"/>
</dbReference>
<dbReference type="SUPFAM" id="SSF56042">
    <property type="entry name" value="PurM C-terminal domain-like"/>
    <property type="match status" value="1"/>
</dbReference>
<comment type="caution">
    <text evidence="9">Lacks conserved residue(s) required for the propagation of feature annotation.</text>
</comment>
<keyword evidence="4 9" id="KW-0547">Nucleotide-binding</keyword>
<dbReference type="GO" id="GO:0005737">
    <property type="term" value="C:cytoplasm"/>
    <property type="evidence" value="ECO:0007669"/>
    <property type="project" value="TreeGrafter"/>
</dbReference>
<dbReference type="EMBL" id="CP000860">
    <property type="protein sequence ID" value="ACA60478.1"/>
    <property type="molecule type" value="Genomic_DNA"/>
</dbReference>
<comment type="catalytic activity">
    <reaction evidence="9">
        <text>hydrogenselenide + ATP + H2O = selenophosphate + AMP + phosphate + 2 H(+)</text>
        <dbReference type="Rhea" id="RHEA:18737"/>
        <dbReference type="ChEBI" id="CHEBI:15377"/>
        <dbReference type="ChEBI" id="CHEBI:15378"/>
        <dbReference type="ChEBI" id="CHEBI:16144"/>
        <dbReference type="ChEBI" id="CHEBI:29317"/>
        <dbReference type="ChEBI" id="CHEBI:30616"/>
        <dbReference type="ChEBI" id="CHEBI:43474"/>
        <dbReference type="ChEBI" id="CHEBI:456215"/>
        <dbReference type="EC" id="2.7.9.3"/>
    </reaction>
</comment>
<keyword evidence="7 9" id="KW-0460">Magnesium</keyword>
<keyword evidence="5 9" id="KW-0418">Kinase</keyword>
<gene>
    <name evidence="9" type="primary">selD</name>
    <name evidence="12" type="ordered locus">Daud_1987</name>
</gene>
<dbReference type="InterPro" id="IPR010918">
    <property type="entry name" value="PurM-like_C_dom"/>
</dbReference>
<dbReference type="eggNOG" id="COG0709">
    <property type="taxonomic scope" value="Bacteria"/>
</dbReference>
<dbReference type="PANTHER" id="PTHR10256:SF0">
    <property type="entry name" value="INACTIVE SELENIDE, WATER DIKINASE-LIKE PROTEIN-RELATED"/>
    <property type="match status" value="1"/>
</dbReference>
<keyword evidence="8 9" id="KW-0711">Selenium</keyword>
<dbReference type="SUPFAM" id="SSF55326">
    <property type="entry name" value="PurM N-terminal domain-like"/>
    <property type="match status" value="1"/>
</dbReference>
<dbReference type="Pfam" id="PF00586">
    <property type="entry name" value="AIRS"/>
    <property type="match status" value="1"/>
</dbReference>
<feature type="binding site" evidence="9">
    <location>
        <position position="20"/>
    </location>
    <ligand>
        <name>Mg(2+)</name>
        <dbReference type="ChEBI" id="CHEBI:18420"/>
    </ligand>
</feature>
<feature type="binding site" description="in other chain" evidence="9">
    <location>
        <position position="60"/>
    </location>
    <ligand>
        <name>ATP</name>
        <dbReference type="ChEBI" id="CHEBI:30616"/>
        <note>ligand shared between dimeric partners</note>
    </ligand>
</feature>
<proteinExistence type="inferred from homology"/>
<feature type="domain" description="PurM-like C-terminal" evidence="11">
    <location>
        <begin position="138"/>
        <end position="313"/>
    </location>
</feature>
<feature type="binding site" evidence="9">
    <location>
        <position position="196"/>
    </location>
    <ligand>
        <name>Mg(2+)</name>
        <dbReference type="ChEBI" id="CHEBI:18420"/>
    </ligand>
</feature>
<evidence type="ECO:0000256" key="5">
    <source>
        <dbReference type="ARBA" id="ARBA00022777"/>
    </source>
</evidence>
<feature type="binding site" evidence="9">
    <location>
        <begin position="108"/>
        <end position="110"/>
    </location>
    <ligand>
        <name>ATP</name>
        <dbReference type="ChEBI" id="CHEBI:30616"/>
        <note>ligand shared between dimeric partners</note>
    </ligand>
</feature>
<evidence type="ECO:0000256" key="2">
    <source>
        <dbReference type="ARBA" id="ARBA00022679"/>
    </source>
</evidence>
<dbReference type="Gene3D" id="3.30.1330.10">
    <property type="entry name" value="PurM-like, N-terminal domain"/>
    <property type="match status" value="1"/>
</dbReference>
<dbReference type="InterPro" id="IPR036676">
    <property type="entry name" value="PurM-like_C_sf"/>
</dbReference>
<evidence type="ECO:0000259" key="11">
    <source>
        <dbReference type="Pfam" id="PF02769"/>
    </source>
</evidence>
<comment type="cofactor">
    <cofactor evidence="9">
        <name>Mg(2+)</name>
        <dbReference type="ChEBI" id="CHEBI:18420"/>
    </cofactor>
    <text evidence="9">Binds 1 Mg(2+) ion per monomer.</text>
</comment>
<dbReference type="InterPro" id="IPR036921">
    <property type="entry name" value="PurM-like_N_sf"/>
</dbReference>
<evidence type="ECO:0000256" key="8">
    <source>
        <dbReference type="ARBA" id="ARBA00023266"/>
    </source>
</evidence>
<dbReference type="GO" id="GO:0004756">
    <property type="term" value="F:selenide, water dikinase activity"/>
    <property type="evidence" value="ECO:0007669"/>
    <property type="project" value="UniProtKB-UniRule"/>
</dbReference>
<accession>B1I654</accession>
<protein>
    <recommendedName>
        <fullName evidence="9">Selenide, water dikinase</fullName>
        <ecNumber evidence="9">2.7.9.3</ecNumber>
    </recommendedName>
    <alternativeName>
        <fullName evidence="9">Selenium donor protein</fullName>
    </alternativeName>
    <alternativeName>
        <fullName evidence="9">Selenophosphate synthase</fullName>
    </alternativeName>
</protein>
<keyword evidence="6 9" id="KW-0067">ATP-binding</keyword>
<comment type="subunit">
    <text evidence="9">Homodimer.</text>
</comment>
<dbReference type="GO" id="GO:0005524">
    <property type="term" value="F:ATP binding"/>
    <property type="evidence" value="ECO:0007669"/>
    <property type="project" value="UniProtKB-UniRule"/>
</dbReference>
<comment type="function">
    <text evidence="9">Synthesizes selenophosphate from selenide and ATP.</text>
</comment>
<dbReference type="CDD" id="cd02195">
    <property type="entry name" value="SelD"/>
    <property type="match status" value="1"/>
</dbReference>
<dbReference type="InterPro" id="IPR004536">
    <property type="entry name" value="SPS/SelD"/>
</dbReference>
<feature type="domain" description="PurM-like N-terminal" evidence="10">
    <location>
        <begin position="19"/>
        <end position="125"/>
    </location>
</feature>
<dbReference type="InterPro" id="IPR023061">
    <property type="entry name" value="SelD_I"/>
</dbReference>
<dbReference type="PIRSF" id="PIRSF036407">
    <property type="entry name" value="Selenphspht_syn"/>
    <property type="match status" value="1"/>
</dbReference>
<evidence type="ECO:0000256" key="9">
    <source>
        <dbReference type="HAMAP-Rule" id="MF_00625"/>
    </source>
</evidence>
<dbReference type="GO" id="GO:0016260">
    <property type="term" value="P:selenocysteine biosynthetic process"/>
    <property type="evidence" value="ECO:0007669"/>
    <property type="project" value="InterPro"/>
</dbReference>
<feature type="binding site" description="in other chain" evidence="9">
    <location>
        <begin position="17"/>
        <end position="19"/>
    </location>
    <ligand>
        <name>ATP</name>
        <dbReference type="ChEBI" id="CHEBI:30616"/>
        <note>ligand shared between dimeric partners</note>
    </ligand>
</feature>
<dbReference type="AlphaFoldDB" id="B1I654"/>
<keyword evidence="2 9" id="KW-0808">Transferase</keyword>
<dbReference type="HAMAP" id="MF_00625">
    <property type="entry name" value="SelD"/>
    <property type="match status" value="1"/>
</dbReference>
<feature type="binding site" description="in other chain" evidence="9">
    <location>
        <position position="37"/>
    </location>
    <ligand>
        <name>ATP</name>
        <dbReference type="ChEBI" id="CHEBI:30616"/>
        <note>ligand shared between dimeric partners</note>
    </ligand>
</feature>
<evidence type="ECO:0000313" key="13">
    <source>
        <dbReference type="Proteomes" id="UP000008544"/>
    </source>
</evidence>
<dbReference type="NCBIfam" id="NF002098">
    <property type="entry name" value="PRK00943.1"/>
    <property type="match status" value="1"/>
</dbReference>
<dbReference type="GO" id="GO:0000287">
    <property type="term" value="F:magnesium ion binding"/>
    <property type="evidence" value="ECO:0007669"/>
    <property type="project" value="UniProtKB-UniRule"/>
</dbReference>
<evidence type="ECO:0000256" key="7">
    <source>
        <dbReference type="ARBA" id="ARBA00022842"/>
    </source>
</evidence>
<keyword evidence="3 9" id="KW-0479">Metal-binding</keyword>
<reference evidence="13" key="1">
    <citation type="submission" date="2007-10" db="EMBL/GenBank/DDBJ databases">
        <title>Complete sequence of chromosome of Desulforudis audaxviator MP104C.</title>
        <authorList>
            <person name="Copeland A."/>
            <person name="Lucas S."/>
            <person name="Lapidus A."/>
            <person name="Barry K."/>
            <person name="Glavina del Rio T."/>
            <person name="Dalin E."/>
            <person name="Tice H."/>
            <person name="Bruce D."/>
            <person name="Pitluck S."/>
            <person name="Lowry S.R."/>
            <person name="Larimer F."/>
            <person name="Land M.L."/>
            <person name="Hauser L."/>
            <person name="Kyrpides N."/>
            <person name="Ivanova N.N."/>
            <person name="Richardson P."/>
        </authorList>
    </citation>
    <scope>NUCLEOTIDE SEQUENCE [LARGE SCALE GENOMIC DNA]</scope>
    <source>
        <strain evidence="13">MP104C</strain>
    </source>
</reference>
<keyword evidence="13" id="KW-1185">Reference proteome</keyword>
<feature type="binding site" evidence="9">
    <location>
        <position position="60"/>
    </location>
    <ligand>
        <name>Mg(2+)</name>
        <dbReference type="ChEBI" id="CHEBI:18420"/>
    </ligand>
</feature>
<evidence type="ECO:0000259" key="10">
    <source>
        <dbReference type="Pfam" id="PF00586"/>
    </source>
</evidence>
<dbReference type="EC" id="2.7.9.3" evidence="9"/>
<evidence type="ECO:0000256" key="4">
    <source>
        <dbReference type="ARBA" id="ARBA00022741"/>
    </source>
</evidence>
<evidence type="ECO:0000256" key="1">
    <source>
        <dbReference type="ARBA" id="ARBA00008026"/>
    </source>
</evidence>
<dbReference type="KEGG" id="dau:Daud_1987"/>
<dbReference type="NCBIfam" id="TIGR00476">
    <property type="entry name" value="selD"/>
    <property type="match status" value="1"/>
</dbReference>
<dbReference type="PANTHER" id="PTHR10256">
    <property type="entry name" value="SELENIDE, WATER DIKINASE"/>
    <property type="match status" value="1"/>
</dbReference>
<organism evidence="12 13">
    <name type="scientific">Desulforudis audaxviator (strain MP104C)</name>
    <dbReference type="NCBI Taxonomy" id="477974"/>
    <lineage>
        <taxon>Bacteria</taxon>
        <taxon>Bacillati</taxon>
        <taxon>Bacillota</taxon>
        <taxon>Clostridia</taxon>
        <taxon>Thermoanaerobacterales</taxon>
        <taxon>Candidatus Desulforudaceae</taxon>
        <taxon>Candidatus Desulforudis</taxon>
    </lineage>
</organism>
<evidence type="ECO:0000256" key="3">
    <source>
        <dbReference type="ARBA" id="ARBA00022723"/>
    </source>
</evidence>
<dbReference type="FunFam" id="3.90.650.10:FF:000004">
    <property type="entry name" value="Selenide, water dikinase"/>
    <property type="match status" value="1"/>
</dbReference>
<dbReference type="STRING" id="477974.Daud_1987"/>